<reference evidence="2" key="1">
    <citation type="journal article" date="2014" name="Genome Biol. Evol.">
        <title>Pangenome evidence for extensive interdomain horizontal transfer affecting lineage core and shell genes in uncultured planktonic thaumarchaeota and euryarchaeota.</title>
        <authorList>
            <person name="Deschamps P."/>
            <person name="Zivanovic Y."/>
            <person name="Moreira D."/>
            <person name="Rodriguez-Valera F."/>
            <person name="Lopez-Garcia P."/>
        </authorList>
    </citation>
    <scope>NUCLEOTIDE SEQUENCE</scope>
</reference>
<keyword evidence="1" id="KW-0472">Membrane</keyword>
<dbReference type="AlphaFoldDB" id="A0A075I9M6"/>
<organism evidence="2">
    <name type="scientific">uncultured marine thaumarchaeote SAT1000_10_G09</name>
    <dbReference type="NCBI Taxonomy" id="1456375"/>
    <lineage>
        <taxon>Archaea</taxon>
        <taxon>Nitrososphaerota</taxon>
        <taxon>environmental samples</taxon>
    </lineage>
</organism>
<sequence>MKLVKITILSIVIIIVGIISISYVTTESNMIEEIEENPSEQINQLIEWDSDKLFKVLVDPNDIILFEGKSVPLKATYGLKSELKEIYDEIGVFDQEIKPLVIIPTFTASAYAPFGFYDYYNERCGEECLTTKIISEDKLDYKSSANGVKILNLLGYDSITDLELHKNPNILNDYKKLLFYIMNMFQKLCLMH</sequence>
<accession>A0A075I9M6</accession>
<keyword evidence="1" id="KW-0812">Transmembrane</keyword>
<evidence type="ECO:0000256" key="1">
    <source>
        <dbReference type="SAM" id="Phobius"/>
    </source>
</evidence>
<feature type="transmembrane region" description="Helical" evidence="1">
    <location>
        <begin position="6"/>
        <end position="24"/>
    </location>
</feature>
<dbReference type="EMBL" id="KF901217">
    <property type="protein sequence ID" value="AIF22823.1"/>
    <property type="molecule type" value="Genomic_DNA"/>
</dbReference>
<name>A0A075I9M6_9ARCH</name>
<keyword evidence="1" id="KW-1133">Transmembrane helix</keyword>
<protein>
    <submittedName>
        <fullName evidence="2">Uncharacterized protein</fullName>
    </submittedName>
</protein>
<evidence type="ECO:0000313" key="2">
    <source>
        <dbReference type="EMBL" id="AIF22823.1"/>
    </source>
</evidence>
<proteinExistence type="predicted"/>